<dbReference type="InterPro" id="IPR013083">
    <property type="entry name" value="Znf_RING/FYVE/PHD"/>
</dbReference>
<dbReference type="AlphaFoldDB" id="A0A4Y2JP50"/>
<feature type="domain" description="FYVE-type" evidence="5">
    <location>
        <begin position="85"/>
        <end position="142"/>
    </location>
</feature>
<dbReference type="SUPFAM" id="SSF57903">
    <property type="entry name" value="FYVE/PHD zinc finger"/>
    <property type="match status" value="1"/>
</dbReference>
<evidence type="ECO:0000313" key="8">
    <source>
        <dbReference type="Proteomes" id="UP000499080"/>
    </source>
</evidence>
<dbReference type="GO" id="GO:0006887">
    <property type="term" value="P:exocytosis"/>
    <property type="evidence" value="ECO:0007669"/>
    <property type="project" value="TreeGrafter"/>
</dbReference>
<dbReference type="InterPro" id="IPR017455">
    <property type="entry name" value="Znf_FYVE-rel"/>
</dbReference>
<evidence type="ECO:0000256" key="2">
    <source>
        <dbReference type="ARBA" id="ARBA00022771"/>
    </source>
</evidence>
<dbReference type="Gene3D" id="3.30.40.10">
    <property type="entry name" value="Zinc/RING finger domain, C3HC4 (zinc finger)"/>
    <property type="match status" value="1"/>
</dbReference>
<dbReference type="PROSITE" id="PS50178">
    <property type="entry name" value="ZF_FYVE"/>
    <property type="match status" value="1"/>
</dbReference>
<evidence type="ECO:0000313" key="7">
    <source>
        <dbReference type="EMBL" id="GBM91112.1"/>
    </source>
</evidence>
<dbReference type="InterPro" id="IPR043566">
    <property type="entry name" value="Rabphilin/DOC2/Noc2"/>
</dbReference>
<dbReference type="GO" id="GO:0008270">
    <property type="term" value="F:zinc ion binding"/>
    <property type="evidence" value="ECO:0007669"/>
    <property type="project" value="UniProtKB-KW"/>
</dbReference>
<dbReference type="PANTHER" id="PTHR45729">
    <property type="entry name" value="RABPHILIN, ISOFORM A"/>
    <property type="match status" value="1"/>
</dbReference>
<keyword evidence="1" id="KW-0479">Metal-binding</keyword>
<keyword evidence="8" id="KW-1185">Reference proteome</keyword>
<dbReference type="EMBL" id="BGPR01003674">
    <property type="protein sequence ID" value="GBM91112.1"/>
    <property type="molecule type" value="Genomic_DNA"/>
</dbReference>
<dbReference type="InterPro" id="IPR010911">
    <property type="entry name" value="Rab_BD"/>
</dbReference>
<accession>A0A4Y2JP50</accession>
<dbReference type="Pfam" id="PF02318">
    <property type="entry name" value="FYVE_2"/>
    <property type="match status" value="1"/>
</dbReference>
<keyword evidence="2 4" id="KW-0863">Zinc-finger</keyword>
<evidence type="ECO:0000259" key="5">
    <source>
        <dbReference type="PROSITE" id="PS50178"/>
    </source>
</evidence>
<dbReference type="Proteomes" id="UP000499080">
    <property type="component" value="Unassembled WGS sequence"/>
</dbReference>
<organism evidence="7 8">
    <name type="scientific">Araneus ventricosus</name>
    <name type="common">Orbweaver spider</name>
    <name type="synonym">Epeira ventricosa</name>
    <dbReference type="NCBI Taxonomy" id="182803"/>
    <lineage>
        <taxon>Eukaryota</taxon>
        <taxon>Metazoa</taxon>
        <taxon>Ecdysozoa</taxon>
        <taxon>Arthropoda</taxon>
        <taxon>Chelicerata</taxon>
        <taxon>Arachnida</taxon>
        <taxon>Araneae</taxon>
        <taxon>Araneomorphae</taxon>
        <taxon>Entelegynae</taxon>
        <taxon>Araneoidea</taxon>
        <taxon>Araneidae</taxon>
        <taxon>Araneus</taxon>
    </lineage>
</organism>
<dbReference type="GO" id="GO:0031267">
    <property type="term" value="F:small GTPase binding"/>
    <property type="evidence" value="ECO:0007669"/>
    <property type="project" value="InterPro"/>
</dbReference>
<evidence type="ECO:0000256" key="1">
    <source>
        <dbReference type="ARBA" id="ARBA00022723"/>
    </source>
</evidence>
<name>A0A4Y2JP50_ARAVE</name>
<evidence type="ECO:0000256" key="4">
    <source>
        <dbReference type="PROSITE-ProRule" id="PRU00091"/>
    </source>
</evidence>
<protein>
    <submittedName>
        <fullName evidence="7">Rab effector Noc2</fullName>
    </submittedName>
</protein>
<evidence type="ECO:0000256" key="3">
    <source>
        <dbReference type="ARBA" id="ARBA00022833"/>
    </source>
</evidence>
<keyword evidence="3" id="KW-0862">Zinc</keyword>
<gene>
    <name evidence="7" type="primary">RPH3AL</name>
    <name evidence="7" type="ORF">AVEN_226595_1</name>
</gene>
<reference evidence="7 8" key="1">
    <citation type="journal article" date="2019" name="Sci. Rep.">
        <title>Orb-weaving spider Araneus ventricosus genome elucidates the spidroin gene catalogue.</title>
        <authorList>
            <person name="Kono N."/>
            <person name="Nakamura H."/>
            <person name="Ohtoshi R."/>
            <person name="Moran D.A.P."/>
            <person name="Shinohara A."/>
            <person name="Yoshida Y."/>
            <person name="Fujiwara M."/>
            <person name="Mori M."/>
            <person name="Tomita M."/>
            <person name="Arakawa K."/>
        </authorList>
    </citation>
    <scope>NUCLEOTIDE SEQUENCE [LARGE SCALE GENOMIC DNA]</scope>
</reference>
<proteinExistence type="predicted"/>
<sequence>MMSVFKENHRWNCPSDRELVLRAKLNSGWSVHSQDYFRKNCSIQEPELQSIENVMERAKQVDLLERERVGRMVCRLENMKRNSVGDGKKTCSMCGISFGLIRTSSVNCSDCLMAVCEKCRIDIQNSSQEVCVLCKICAENREVWKKSGGWFYGQVPPSDQPVPLQNTKYDENKGSPRPFNTWEHRKPDIVRLESFEPPEENHNDNPLYKTWAVSSSPDISSIDETISFTEETEKVRKNSDSGEILEMHRLSAPDDSKLSVSCPSLNALAVVPVYKQAEIHRKRHSRIFSKKRILTPAHKVMEKITKHRKS</sequence>
<evidence type="ECO:0000259" key="6">
    <source>
        <dbReference type="PROSITE" id="PS50916"/>
    </source>
</evidence>
<dbReference type="OrthoDB" id="270970at2759"/>
<dbReference type="GO" id="GO:0006886">
    <property type="term" value="P:intracellular protein transport"/>
    <property type="evidence" value="ECO:0007669"/>
    <property type="project" value="InterPro"/>
</dbReference>
<dbReference type="InterPro" id="IPR041282">
    <property type="entry name" value="FYVE_2"/>
</dbReference>
<feature type="domain" description="RabBD" evidence="6">
    <location>
        <begin position="37"/>
        <end position="154"/>
    </location>
</feature>
<dbReference type="PANTHER" id="PTHR45729:SF6">
    <property type="entry name" value="RABPHILIN, ISOFORM A"/>
    <property type="match status" value="1"/>
</dbReference>
<dbReference type="PROSITE" id="PS50916">
    <property type="entry name" value="RABBD"/>
    <property type="match status" value="1"/>
</dbReference>
<comment type="caution">
    <text evidence="7">The sequence shown here is derived from an EMBL/GenBank/DDBJ whole genome shotgun (WGS) entry which is preliminary data.</text>
</comment>
<dbReference type="InterPro" id="IPR011011">
    <property type="entry name" value="Znf_FYVE_PHD"/>
</dbReference>